<evidence type="ECO:0000313" key="2">
    <source>
        <dbReference type="Proteomes" id="UP000243459"/>
    </source>
</evidence>
<dbReference type="Gramene" id="ONK56987">
    <property type="protein sequence ID" value="ONK56987"/>
    <property type="gene ID" value="A4U43_C10F15380"/>
</dbReference>
<proteinExistence type="predicted"/>
<accession>A0A5P1E678</accession>
<keyword evidence="2" id="KW-1185">Reference proteome</keyword>
<sequence>MEIGFLGGYWIYKDPIDAFAPGICGGVVGAEGAERGRVFREGPLADGAGSVADAFARVHRHDGAEWERPLVFLVSGSGFGSEPGSAGLHFGFGGSRDGGQVKKGFWLLFWCRSKCPCPCSTRACEERVVYLI</sequence>
<gene>
    <name evidence="1" type="ORF">A4U43_C10F15380</name>
</gene>
<evidence type="ECO:0000313" key="1">
    <source>
        <dbReference type="EMBL" id="ONK56987.1"/>
    </source>
</evidence>
<name>A0A5P1E678_ASPOF</name>
<dbReference type="EMBL" id="CM007390">
    <property type="protein sequence ID" value="ONK56987.1"/>
    <property type="molecule type" value="Genomic_DNA"/>
</dbReference>
<organism evidence="1 2">
    <name type="scientific">Asparagus officinalis</name>
    <name type="common">Garden asparagus</name>
    <dbReference type="NCBI Taxonomy" id="4686"/>
    <lineage>
        <taxon>Eukaryota</taxon>
        <taxon>Viridiplantae</taxon>
        <taxon>Streptophyta</taxon>
        <taxon>Embryophyta</taxon>
        <taxon>Tracheophyta</taxon>
        <taxon>Spermatophyta</taxon>
        <taxon>Magnoliopsida</taxon>
        <taxon>Liliopsida</taxon>
        <taxon>Asparagales</taxon>
        <taxon>Asparagaceae</taxon>
        <taxon>Asparagoideae</taxon>
        <taxon>Asparagus</taxon>
    </lineage>
</organism>
<dbReference type="AlphaFoldDB" id="A0A5P1E678"/>
<dbReference type="Proteomes" id="UP000243459">
    <property type="component" value="Chromosome 10"/>
</dbReference>
<reference evidence="2" key="1">
    <citation type="journal article" date="2017" name="Nat. Commun.">
        <title>The asparagus genome sheds light on the origin and evolution of a young Y chromosome.</title>
        <authorList>
            <person name="Harkess A."/>
            <person name="Zhou J."/>
            <person name="Xu C."/>
            <person name="Bowers J.E."/>
            <person name="Van der Hulst R."/>
            <person name="Ayyampalayam S."/>
            <person name="Mercati F."/>
            <person name="Riccardi P."/>
            <person name="McKain M.R."/>
            <person name="Kakrana A."/>
            <person name="Tang H."/>
            <person name="Ray J."/>
            <person name="Groenendijk J."/>
            <person name="Arikit S."/>
            <person name="Mathioni S.M."/>
            <person name="Nakano M."/>
            <person name="Shan H."/>
            <person name="Telgmann-Rauber A."/>
            <person name="Kanno A."/>
            <person name="Yue Z."/>
            <person name="Chen H."/>
            <person name="Li W."/>
            <person name="Chen Y."/>
            <person name="Xu X."/>
            <person name="Zhang Y."/>
            <person name="Luo S."/>
            <person name="Chen H."/>
            <person name="Gao J."/>
            <person name="Mao Z."/>
            <person name="Pires J.C."/>
            <person name="Luo M."/>
            <person name="Kudrna D."/>
            <person name="Wing R.A."/>
            <person name="Meyers B.C."/>
            <person name="Yi K."/>
            <person name="Kong H."/>
            <person name="Lavrijsen P."/>
            <person name="Sunseri F."/>
            <person name="Falavigna A."/>
            <person name="Ye Y."/>
            <person name="Leebens-Mack J.H."/>
            <person name="Chen G."/>
        </authorList>
    </citation>
    <scope>NUCLEOTIDE SEQUENCE [LARGE SCALE GENOMIC DNA]</scope>
    <source>
        <strain evidence="2">cv. DH0086</strain>
    </source>
</reference>
<protein>
    <submittedName>
        <fullName evidence="1">Uncharacterized protein</fullName>
    </submittedName>
</protein>